<dbReference type="InParanoid" id="A0A1H9IZ98"/>
<name>A0A1H9IZ98_9BACT</name>
<dbReference type="GO" id="GO:0004553">
    <property type="term" value="F:hydrolase activity, hydrolyzing O-glycosyl compounds"/>
    <property type="evidence" value="ECO:0007669"/>
    <property type="project" value="InterPro"/>
</dbReference>
<evidence type="ECO:0000256" key="1">
    <source>
        <dbReference type="ARBA" id="ARBA00006865"/>
    </source>
</evidence>
<dbReference type="STRING" id="478744.SAMN05444359_11617"/>
<keyword evidence="4" id="KW-1185">Reference proteome</keyword>
<dbReference type="Gene3D" id="2.60.120.200">
    <property type="match status" value="1"/>
</dbReference>
<accession>A0A1H9IZ98</accession>
<organism evidence="3 4">
    <name type="scientific">Neolewinella agarilytica</name>
    <dbReference type="NCBI Taxonomy" id="478744"/>
    <lineage>
        <taxon>Bacteria</taxon>
        <taxon>Pseudomonadati</taxon>
        <taxon>Bacteroidota</taxon>
        <taxon>Saprospiria</taxon>
        <taxon>Saprospirales</taxon>
        <taxon>Lewinellaceae</taxon>
        <taxon>Neolewinella</taxon>
    </lineage>
</organism>
<reference evidence="4" key="1">
    <citation type="submission" date="2016-10" db="EMBL/GenBank/DDBJ databases">
        <authorList>
            <person name="Varghese N."/>
            <person name="Submissions S."/>
        </authorList>
    </citation>
    <scope>NUCLEOTIDE SEQUENCE [LARGE SCALE GENOMIC DNA]</scope>
    <source>
        <strain evidence="4">DSM 24740</strain>
    </source>
</reference>
<evidence type="ECO:0000313" key="4">
    <source>
        <dbReference type="Proteomes" id="UP000199021"/>
    </source>
</evidence>
<sequence length="551" mass="60413">MKQFFLLTALALLCFTCEQEEYTFGEITTPQNLTLEANISGQTTDAPFGDGSGQVVFTASADNAITYRFVFSDGTEEIAPAGQLTKRFNQIGVNTYGVTVVASGTAGVSTTLTSEVTVESNFSDPEVLAFLTDGSSKTWYWAADEPGHFGVGQNDDNAELNFYPNYYQAAPFEKDGAEESLCFYQDELVFSTEGGSLFYQLNNFGQTYFNVAYQDVGGGSAGFDFCYDFAVESTPQRVQLAPAESFVVDNGVPGQTRGTNLVLPEGSFMSYYIGATTYEIMSVTDNRLVVRAVQGNNPALAWYHTFSSTRPTAGGGDETDYDNLVWSDEFDTDGAPDPAKWNYNIGRGSNGWGNGEEQYYTSRADNVRVEDGKLKITAKREAFGGANYTSARLLTEDKFEFTYGRVDISAKLTTGGGTWPALWMLGADYATNTWPGCGEIDIMEHVGNQQDRIFSSLHFPGNSGGDAVTRGTNEEDVAGTFHKYSVVWSPESIRFFVDDEEYHTFTNSSSLPFDSDFFLIFNVAMGGGFGGDIDPAFNESTMEVDWVRVYQ</sequence>
<dbReference type="CDD" id="cd08023">
    <property type="entry name" value="GH16_laminarinase_like"/>
    <property type="match status" value="1"/>
</dbReference>
<dbReference type="Pfam" id="PF00722">
    <property type="entry name" value="Glyco_hydro_16"/>
    <property type="match status" value="1"/>
</dbReference>
<dbReference type="GO" id="GO:0005975">
    <property type="term" value="P:carbohydrate metabolic process"/>
    <property type="evidence" value="ECO:0007669"/>
    <property type="project" value="InterPro"/>
</dbReference>
<dbReference type="AlphaFoldDB" id="A0A1H9IZ98"/>
<keyword evidence="3" id="KW-0378">Hydrolase</keyword>
<dbReference type="InterPro" id="IPR013320">
    <property type="entry name" value="ConA-like_dom_sf"/>
</dbReference>
<evidence type="ECO:0000313" key="3">
    <source>
        <dbReference type="EMBL" id="SEQ79852.1"/>
    </source>
</evidence>
<gene>
    <name evidence="3" type="ORF">SAMN05444359_11617</name>
</gene>
<proteinExistence type="inferred from homology"/>
<dbReference type="Proteomes" id="UP000199021">
    <property type="component" value="Unassembled WGS sequence"/>
</dbReference>
<dbReference type="SUPFAM" id="SSF49899">
    <property type="entry name" value="Concanavalin A-like lectins/glucanases"/>
    <property type="match status" value="1"/>
</dbReference>
<dbReference type="CDD" id="cd00146">
    <property type="entry name" value="PKD"/>
    <property type="match status" value="1"/>
</dbReference>
<evidence type="ECO:0000259" key="2">
    <source>
        <dbReference type="PROSITE" id="PS51762"/>
    </source>
</evidence>
<comment type="similarity">
    <text evidence="1">Belongs to the glycosyl hydrolase 16 family.</text>
</comment>
<dbReference type="RefSeq" id="WP_090169794.1">
    <property type="nucleotide sequence ID" value="NZ_FOFB01000016.1"/>
</dbReference>
<dbReference type="PANTHER" id="PTHR10963">
    <property type="entry name" value="GLYCOSYL HYDROLASE-RELATED"/>
    <property type="match status" value="1"/>
</dbReference>
<feature type="domain" description="GH16" evidence="2">
    <location>
        <begin position="319"/>
        <end position="551"/>
    </location>
</feature>
<dbReference type="PROSITE" id="PS51762">
    <property type="entry name" value="GH16_2"/>
    <property type="match status" value="1"/>
</dbReference>
<dbReference type="OrthoDB" id="9809583at2"/>
<dbReference type="InterPro" id="IPR050546">
    <property type="entry name" value="Glycosyl_Hydrlase_16"/>
</dbReference>
<dbReference type="InterPro" id="IPR000757">
    <property type="entry name" value="Beta-glucanase-like"/>
</dbReference>
<dbReference type="EMBL" id="FOFB01000016">
    <property type="protein sequence ID" value="SEQ79852.1"/>
    <property type="molecule type" value="Genomic_DNA"/>
</dbReference>
<dbReference type="PANTHER" id="PTHR10963:SF55">
    <property type="entry name" value="GLYCOSIDE HYDROLASE FAMILY 16 PROTEIN"/>
    <property type="match status" value="1"/>
</dbReference>
<protein>
    <submittedName>
        <fullName evidence="3">Glycosyl hydrolases family 16</fullName>
    </submittedName>
</protein>